<reference evidence="9 10" key="1">
    <citation type="journal article" date="2010" name="Stand. Genomic Sci.">
        <title>Complete genome sequence of Spirochaeta smaragdinae type strain (SEBR 4228).</title>
        <authorList>
            <person name="Mavromatis K."/>
            <person name="Yasawong M."/>
            <person name="Chertkov O."/>
            <person name="Lapidus A."/>
            <person name="Lucas S."/>
            <person name="Nolan M."/>
            <person name="Del Rio T.G."/>
            <person name="Tice H."/>
            <person name="Cheng J.F."/>
            <person name="Pitluck S."/>
            <person name="Liolios K."/>
            <person name="Ivanova N."/>
            <person name="Tapia R."/>
            <person name="Han C."/>
            <person name="Bruce D."/>
            <person name="Goodwin L."/>
            <person name="Pati A."/>
            <person name="Chen A."/>
            <person name="Palaniappan K."/>
            <person name="Land M."/>
            <person name="Hauser L."/>
            <person name="Chang Y.J."/>
            <person name="Jeffries C.D."/>
            <person name="Detter J.C."/>
            <person name="Rohde M."/>
            <person name="Brambilla E."/>
            <person name="Spring S."/>
            <person name="Goker M."/>
            <person name="Sikorski J."/>
            <person name="Woyke T."/>
            <person name="Bristow J."/>
            <person name="Eisen J.A."/>
            <person name="Markowitz V."/>
            <person name="Hugenholtz P."/>
            <person name="Klenk H.P."/>
            <person name="Kyrpides N.C."/>
        </authorList>
    </citation>
    <scope>NUCLEOTIDE SEQUENCE [LARGE SCALE GENOMIC DNA]</scope>
    <source>
        <strain evidence="10">DSM 11293 / JCM 15392 / SEBR 4228</strain>
    </source>
</reference>
<protein>
    <submittedName>
        <fullName evidence="9">Na+/solute symporter</fullName>
    </submittedName>
</protein>
<evidence type="ECO:0000313" key="10">
    <source>
        <dbReference type="Proteomes" id="UP000002318"/>
    </source>
</evidence>
<feature type="transmembrane region" description="Helical" evidence="8">
    <location>
        <begin position="122"/>
        <end position="148"/>
    </location>
</feature>
<evidence type="ECO:0000256" key="8">
    <source>
        <dbReference type="SAM" id="Phobius"/>
    </source>
</evidence>
<feature type="transmembrane region" description="Helical" evidence="8">
    <location>
        <begin position="77"/>
        <end position="95"/>
    </location>
</feature>
<feature type="transmembrane region" description="Helical" evidence="8">
    <location>
        <begin position="154"/>
        <end position="179"/>
    </location>
</feature>
<dbReference type="PANTHER" id="PTHR48086:SF7">
    <property type="entry name" value="SODIUM-SOLUTE SYMPORTER-RELATED"/>
    <property type="match status" value="1"/>
</dbReference>
<dbReference type="OrthoDB" id="9810181at2"/>
<keyword evidence="4 8" id="KW-0812">Transmembrane</keyword>
<comment type="subcellular location">
    <subcellularLocation>
        <location evidence="1">Membrane</location>
        <topology evidence="1">Multi-pass membrane protein</topology>
    </subcellularLocation>
</comment>
<proteinExistence type="inferred from homology"/>
<feature type="transmembrane region" description="Helical" evidence="8">
    <location>
        <begin position="227"/>
        <end position="245"/>
    </location>
</feature>
<dbReference type="HOGENOM" id="CLU_018808_15_3_12"/>
<keyword evidence="3" id="KW-0813">Transport</keyword>
<dbReference type="InterPro" id="IPR050277">
    <property type="entry name" value="Sodium:Solute_Symporter"/>
</dbReference>
<feature type="transmembrane region" description="Helical" evidence="8">
    <location>
        <begin position="382"/>
        <end position="404"/>
    </location>
</feature>
<feature type="transmembrane region" description="Helical" evidence="8">
    <location>
        <begin position="257"/>
        <end position="282"/>
    </location>
</feature>
<organism evidence="9 10">
    <name type="scientific">Sediminispirochaeta smaragdinae (strain DSM 11293 / JCM 15392 / SEBR 4228)</name>
    <name type="common">Spirochaeta smaragdinae</name>
    <dbReference type="NCBI Taxonomy" id="573413"/>
    <lineage>
        <taxon>Bacteria</taxon>
        <taxon>Pseudomonadati</taxon>
        <taxon>Spirochaetota</taxon>
        <taxon>Spirochaetia</taxon>
        <taxon>Spirochaetales</taxon>
        <taxon>Spirochaetaceae</taxon>
        <taxon>Sediminispirochaeta</taxon>
    </lineage>
</organism>
<dbReference type="InterPro" id="IPR001734">
    <property type="entry name" value="Na/solute_symporter"/>
</dbReference>
<keyword evidence="6 8" id="KW-0472">Membrane</keyword>
<dbReference type="AlphaFoldDB" id="E1RAA2"/>
<dbReference type="InterPro" id="IPR038377">
    <property type="entry name" value="Na/Glc_symporter_sf"/>
</dbReference>
<dbReference type="PANTHER" id="PTHR48086">
    <property type="entry name" value="SODIUM/PROLINE SYMPORTER-RELATED"/>
    <property type="match status" value="1"/>
</dbReference>
<dbReference type="Proteomes" id="UP000002318">
    <property type="component" value="Chromosome"/>
</dbReference>
<dbReference type="STRING" id="573413.Spirs_0236"/>
<sequence length="473" mass="49999">MQKDGIVLLVCCLYFISLIIAGIVAAKRNKNVTDFLVAGRNLGLFLTTATLVAVQVGAGVVLGGAGNGASMGVWPGMYYALGCGGGLILAGIFMAPKLKTADGYVPMDFFEKRYGANKAVRLWAWMSNIPSMLGIFVAQMLACGSILAGFGLPFGWGVVICAAVILVYCYIGGMWGVVLTDLIQTIVILIGIPILAVASLLAVKHAGFAPSSILATPFIPKGLFSKFIYLVLPFLLSISVSYDAYMRYQSAKDVKTARWGCIISGIIVIIIGIFASIVGAVSGKLYPDIQDGVFASMAIHTLHPVMAGIVIAAILAAAMSSANCLLIALGATFSRDFYNKFLHPEKSLEELPYSKRISKITVFVSCLVGVLIAFKLTNILDAIIIFNYPYMGSLLVPLLLGVLWKGATKKGAFAAIFVGGVIGVFCFVLGLTGPISPLLDADWGLLYSYVVSAIVLVGVSLTDKSRASLPSAQ</sequence>
<dbReference type="Pfam" id="PF00474">
    <property type="entry name" value="SSF"/>
    <property type="match status" value="1"/>
</dbReference>
<evidence type="ECO:0000256" key="5">
    <source>
        <dbReference type="ARBA" id="ARBA00022989"/>
    </source>
</evidence>
<dbReference type="Gene3D" id="1.20.1730.10">
    <property type="entry name" value="Sodium/glucose cotransporter"/>
    <property type="match status" value="1"/>
</dbReference>
<evidence type="ECO:0000313" key="9">
    <source>
        <dbReference type="EMBL" id="ADK79393.1"/>
    </source>
</evidence>
<feature type="transmembrane region" description="Helical" evidence="8">
    <location>
        <begin position="42"/>
        <end position="65"/>
    </location>
</feature>
<feature type="transmembrane region" description="Helical" evidence="8">
    <location>
        <begin position="302"/>
        <end position="331"/>
    </location>
</feature>
<dbReference type="KEGG" id="ssm:Spirs_0236"/>
<keyword evidence="5 8" id="KW-1133">Transmembrane helix</keyword>
<evidence type="ECO:0000256" key="1">
    <source>
        <dbReference type="ARBA" id="ARBA00004141"/>
    </source>
</evidence>
<evidence type="ECO:0000256" key="4">
    <source>
        <dbReference type="ARBA" id="ARBA00022692"/>
    </source>
</evidence>
<gene>
    <name evidence="9" type="ordered locus">Spirs_0236</name>
</gene>
<evidence type="ECO:0000256" key="3">
    <source>
        <dbReference type="ARBA" id="ARBA00022448"/>
    </source>
</evidence>
<feature type="transmembrane region" description="Helical" evidence="8">
    <location>
        <begin position="6"/>
        <end position="26"/>
    </location>
</feature>
<evidence type="ECO:0000256" key="6">
    <source>
        <dbReference type="ARBA" id="ARBA00023136"/>
    </source>
</evidence>
<feature type="transmembrane region" description="Helical" evidence="8">
    <location>
        <begin position="443"/>
        <end position="461"/>
    </location>
</feature>
<evidence type="ECO:0000256" key="7">
    <source>
        <dbReference type="RuleBase" id="RU362091"/>
    </source>
</evidence>
<dbReference type="EMBL" id="CP002116">
    <property type="protein sequence ID" value="ADK79393.1"/>
    <property type="molecule type" value="Genomic_DNA"/>
</dbReference>
<feature type="transmembrane region" description="Helical" evidence="8">
    <location>
        <begin position="357"/>
        <end position="376"/>
    </location>
</feature>
<comment type="similarity">
    <text evidence="2 7">Belongs to the sodium:solute symporter (SSF) (TC 2.A.21) family.</text>
</comment>
<feature type="transmembrane region" description="Helical" evidence="8">
    <location>
        <begin position="186"/>
        <end position="207"/>
    </location>
</feature>
<keyword evidence="10" id="KW-1185">Reference proteome</keyword>
<dbReference type="RefSeq" id="WP_013252857.1">
    <property type="nucleotide sequence ID" value="NC_014364.1"/>
</dbReference>
<dbReference type="eggNOG" id="COG0591">
    <property type="taxonomic scope" value="Bacteria"/>
</dbReference>
<name>E1RAA2_SEDSS</name>
<dbReference type="GO" id="GO:0005886">
    <property type="term" value="C:plasma membrane"/>
    <property type="evidence" value="ECO:0007669"/>
    <property type="project" value="TreeGrafter"/>
</dbReference>
<dbReference type="PROSITE" id="PS50283">
    <property type="entry name" value="NA_SOLUT_SYMP_3"/>
    <property type="match status" value="1"/>
</dbReference>
<dbReference type="GO" id="GO:0022857">
    <property type="term" value="F:transmembrane transporter activity"/>
    <property type="evidence" value="ECO:0007669"/>
    <property type="project" value="InterPro"/>
</dbReference>
<evidence type="ECO:0000256" key="2">
    <source>
        <dbReference type="ARBA" id="ARBA00006434"/>
    </source>
</evidence>
<feature type="transmembrane region" description="Helical" evidence="8">
    <location>
        <begin position="411"/>
        <end position="431"/>
    </location>
</feature>
<accession>E1RAA2</accession>
<dbReference type="CDD" id="cd10322">
    <property type="entry name" value="SLC5sbd"/>
    <property type="match status" value="1"/>
</dbReference>